<protein>
    <submittedName>
        <fullName evidence="2">NERD domain-containing protein</fullName>
    </submittedName>
</protein>
<reference evidence="2" key="1">
    <citation type="submission" date="2021-03" db="EMBL/GenBank/DDBJ databases">
        <title>Bacillus suaedae sp. nov., isolated from Suaeda aralocaspica.</title>
        <authorList>
            <person name="Lei R.F.R."/>
        </authorList>
    </citation>
    <scope>NUCLEOTIDE SEQUENCE</scope>
    <source>
        <strain evidence="2">YZJH907-2</strain>
    </source>
</reference>
<evidence type="ECO:0000313" key="3">
    <source>
        <dbReference type="Proteomes" id="UP000678228"/>
    </source>
</evidence>
<dbReference type="PROSITE" id="PS50965">
    <property type="entry name" value="NERD"/>
    <property type="match status" value="1"/>
</dbReference>
<gene>
    <name evidence="2" type="ORF">J7W16_21295</name>
</gene>
<dbReference type="RefSeq" id="WP_210599458.1">
    <property type="nucleotide sequence ID" value="NZ_JAGKSQ010000018.1"/>
</dbReference>
<keyword evidence="3" id="KW-1185">Reference proteome</keyword>
<dbReference type="InterPro" id="IPR011528">
    <property type="entry name" value="NERD"/>
</dbReference>
<evidence type="ECO:0000259" key="1">
    <source>
        <dbReference type="PROSITE" id="PS50965"/>
    </source>
</evidence>
<organism evidence="2 3">
    <name type="scientific">Halalkalibacter suaedae</name>
    <dbReference type="NCBI Taxonomy" id="2822140"/>
    <lineage>
        <taxon>Bacteria</taxon>
        <taxon>Bacillati</taxon>
        <taxon>Bacillota</taxon>
        <taxon>Bacilli</taxon>
        <taxon>Bacillales</taxon>
        <taxon>Bacillaceae</taxon>
        <taxon>Halalkalibacter</taxon>
    </lineage>
</organism>
<sequence>MLLKERTESNELLVLRSLNTRMALDDKENYHYLNLEKGYEGEIAFDALTDCLADDRYLIHDLQLEVNGGYVQLDSVIVTPGIIHLIDVKNFQGDCYYDSDKLFSVKTQREYKNPLTQLKRSATSLRQFLQIHKQNYTVDAHVVFINPEFTLYKAPMDQPLVLPTQVNRFINKMKQTPSTLQAKDQKLAQTLLSLHLVKNPYESLPHYTYDQLQKGIYCKHCRSFMVFRESNVLVCKSCKDREVLRSAIIRNTKEYRLLFPDDPITVQRIFDWCDLDITTHTISRALNQHFIKCGVTSDSYYQ</sequence>
<dbReference type="Proteomes" id="UP000678228">
    <property type="component" value="Unassembled WGS sequence"/>
</dbReference>
<name>A0A940WXL2_9BACI</name>
<proteinExistence type="predicted"/>
<comment type="caution">
    <text evidence="2">The sequence shown here is derived from an EMBL/GenBank/DDBJ whole genome shotgun (WGS) entry which is preliminary data.</text>
</comment>
<evidence type="ECO:0000313" key="2">
    <source>
        <dbReference type="EMBL" id="MBP3953603.1"/>
    </source>
</evidence>
<dbReference type="EMBL" id="JAGKSQ010000018">
    <property type="protein sequence ID" value="MBP3953603.1"/>
    <property type="molecule type" value="Genomic_DNA"/>
</dbReference>
<dbReference type="AlphaFoldDB" id="A0A940WXL2"/>
<feature type="domain" description="NERD" evidence="1">
    <location>
        <begin position="37"/>
        <end position="148"/>
    </location>
</feature>
<accession>A0A940WXL2</accession>
<dbReference type="Pfam" id="PF08378">
    <property type="entry name" value="NERD"/>
    <property type="match status" value="1"/>
</dbReference>